<gene>
    <name evidence="1" type="ORF">CEE75_11570</name>
</gene>
<dbReference type="Proteomes" id="UP000295195">
    <property type="component" value="Unassembled WGS sequence"/>
</dbReference>
<organism evidence="1 2">
    <name type="scientific">Lactobacillus crispatus</name>
    <dbReference type="NCBI Taxonomy" id="47770"/>
    <lineage>
        <taxon>Bacteria</taxon>
        <taxon>Bacillati</taxon>
        <taxon>Bacillota</taxon>
        <taxon>Bacilli</taxon>
        <taxon>Lactobacillales</taxon>
        <taxon>Lactobacillaceae</taxon>
        <taxon>Lactobacillus</taxon>
    </lineage>
</organism>
<sequence>MNQREEYRKYKKRIANAKYYKKTVGTTQGLKNERNKRKSKAKNFILKEADYDELKMLERAIKMRLSTMHSD</sequence>
<evidence type="ECO:0000313" key="1">
    <source>
        <dbReference type="EMBL" id="TDN29162.1"/>
    </source>
</evidence>
<dbReference type="RefSeq" id="WP_133476727.1">
    <property type="nucleotide sequence ID" value="NZ_JBBOJD010000160.1"/>
</dbReference>
<evidence type="ECO:0000313" key="2">
    <source>
        <dbReference type="Proteomes" id="UP000295195"/>
    </source>
</evidence>
<accession>A0A4R6CRA4</accession>
<name>A0A4R6CRA4_9LACO</name>
<comment type="caution">
    <text evidence="1">The sequence shown here is derived from an EMBL/GenBank/DDBJ whole genome shotgun (WGS) entry which is preliminary data.</text>
</comment>
<dbReference type="EMBL" id="NKLP01000236">
    <property type="protein sequence ID" value="TDN29162.1"/>
    <property type="molecule type" value="Genomic_DNA"/>
</dbReference>
<reference evidence="1 2" key="1">
    <citation type="submission" date="2017-06" db="EMBL/GenBank/DDBJ databases">
        <authorList>
            <person name="Swanenburg J."/>
            <person name="Kort R."/>
        </authorList>
    </citation>
    <scope>NUCLEOTIDE SEQUENCE [LARGE SCALE GENOMIC DNA]</scope>
    <source>
        <strain evidence="1 2">RL05</strain>
    </source>
</reference>
<protein>
    <submittedName>
        <fullName evidence="1">Uncharacterized protein</fullName>
    </submittedName>
</protein>
<dbReference type="AlphaFoldDB" id="A0A4R6CRA4"/>
<proteinExistence type="predicted"/>